<comment type="caution">
    <text evidence="6">The sequence shown here is derived from an EMBL/GenBank/DDBJ whole genome shotgun (WGS) entry which is preliminary data.</text>
</comment>
<feature type="region of interest" description="Disordered" evidence="5">
    <location>
        <begin position="455"/>
        <end position="573"/>
    </location>
</feature>
<dbReference type="InterPro" id="IPR024738">
    <property type="entry name" value="Hfi1/Tada1"/>
</dbReference>
<feature type="compositionally biased region" description="Polar residues" evidence="5">
    <location>
        <begin position="554"/>
        <end position="569"/>
    </location>
</feature>
<comment type="subcellular location">
    <subcellularLocation>
        <location evidence="1">Nucleus</location>
    </subcellularLocation>
</comment>
<dbReference type="PANTHER" id="PTHR21277">
    <property type="entry name" value="TRANSCRIPTIONAL ADAPTER 1"/>
    <property type="match status" value="1"/>
</dbReference>
<evidence type="ECO:0000256" key="5">
    <source>
        <dbReference type="SAM" id="MobiDB-lite"/>
    </source>
</evidence>
<feature type="compositionally biased region" description="Low complexity" evidence="5">
    <location>
        <begin position="505"/>
        <end position="516"/>
    </location>
</feature>
<name>A0AAV5RMQ5_STABA</name>
<dbReference type="GO" id="GO:0003713">
    <property type="term" value="F:transcription coactivator activity"/>
    <property type="evidence" value="ECO:0007669"/>
    <property type="project" value="TreeGrafter"/>
</dbReference>
<dbReference type="AlphaFoldDB" id="A0AAV5RMQ5"/>
<evidence type="ECO:0000313" key="6">
    <source>
        <dbReference type="EMBL" id="GMM52743.1"/>
    </source>
</evidence>
<dbReference type="Proteomes" id="UP001362899">
    <property type="component" value="Unassembled WGS sequence"/>
</dbReference>
<protein>
    <submittedName>
        <fullName evidence="6">Hfi1 protein</fullName>
    </submittedName>
</protein>
<keyword evidence="4" id="KW-0539">Nucleus</keyword>
<feature type="region of interest" description="Disordered" evidence="5">
    <location>
        <begin position="184"/>
        <end position="210"/>
    </location>
</feature>
<keyword evidence="7" id="KW-1185">Reference proteome</keyword>
<evidence type="ECO:0000256" key="4">
    <source>
        <dbReference type="ARBA" id="ARBA00023242"/>
    </source>
</evidence>
<feature type="compositionally biased region" description="Polar residues" evidence="5">
    <location>
        <begin position="194"/>
        <end position="210"/>
    </location>
</feature>
<feature type="compositionally biased region" description="Basic and acidic residues" evidence="5">
    <location>
        <begin position="541"/>
        <end position="551"/>
    </location>
</feature>
<accession>A0AAV5RMQ5</accession>
<feature type="region of interest" description="Disordered" evidence="5">
    <location>
        <begin position="385"/>
        <end position="420"/>
    </location>
</feature>
<gene>
    <name evidence="6" type="ORF">DASB73_037060</name>
</gene>
<keyword evidence="2" id="KW-0805">Transcription regulation</keyword>
<dbReference type="GO" id="GO:0006357">
    <property type="term" value="P:regulation of transcription by RNA polymerase II"/>
    <property type="evidence" value="ECO:0007669"/>
    <property type="project" value="TreeGrafter"/>
</dbReference>
<evidence type="ECO:0000313" key="7">
    <source>
        <dbReference type="Proteomes" id="UP001362899"/>
    </source>
</evidence>
<dbReference type="GO" id="GO:0005634">
    <property type="term" value="C:nucleus"/>
    <property type="evidence" value="ECO:0007669"/>
    <property type="project" value="UniProtKB-SubCell"/>
</dbReference>
<sequence>MAESPSDIMADVASISSLHQPLIVPQLVKDSSRVDVELFISEFREELGPSKWEEYRQALSHFLMGKLSRAELVIALRETIGLRGYGMRNHNTLIEALLANSYREPPPGTESSLAKWNSNLRSKSRYALNAGNDNIHHDILSLPVRERKRIKAIAKDAALYMKQPLLKPLLPSLIETRRKLLPHIPYDKDPSKSYDPSNPQKPSELNSPNPVTKAIAASKMLKEAKKDVDLAPAPQPTSSGILYDPILNLHPAHTSGPLTWKQDIVQAFDTPMASEIHELSEDSQLGQRMLGTALENGLVNGIGVGAVDVMQVGLEYYLRNILEQVVQMKHRKFSAENPIGTEDLSLFATSHPPEMGEPCGPLYRLQMNFLSDPDSVGEQPQIIGVSTDADIEPTTPTDSTDAEVTNSQDNNKETGYKNTQKRLVPLEFPVNLEPKVMNRDYFRYQREMVEKKIRQRLDEEKSKTKAQGDSKNSDASTRNKDEPLKVKIRTAHTEDFKAESKDNFNDSSKNNNDQNSHGVKSIQNSQNLQSSHSADSSNQLHTHETLDRTDGSKILSNNPNTRPTISQKIKQVEEQERAQLEKWIDPEPKEFSMLKSKVYEEQKQGISLVDELLSL</sequence>
<feature type="compositionally biased region" description="Polar residues" evidence="5">
    <location>
        <begin position="517"/>
        <end position="540"/>
    </location>
</feature>
<feature type="compositionally biased region" description="Basic and acidic residues" evidence="5">
    <location>
        <begin position="455"/>
        <end position="504"/>
    </location>
</feature>
<organism evidence="6 7">
    <name type="scientific">Starmerella bacillaris</name>
    <name type="common">Yeast</name>
    <name type="synonym">Candida zemplinina</name>
    <dbReference type="NCBI Taxonomy" id="1247836"/>
    <lineage>
        <taxon>Eukaryota</taxon>
        <taxon>Fungi</taxon>
        <taxon>Dikarya</taxon>
        <taxon>Ascomycota</taxon>
        <taxon>Saccharomycotina</taxon>
        <taxon>Dipodascomycetes</taxon>
        <taxon>Dipodascales</taxon>
        <taxon>Trichomonascaceae</taxon>
        <taxon>Starmerella</taxon>
    </lineage>
</organism>
<evidence type="ECO:0000256" key="2">
    <source>
        <dbReference type="ARBA" id="ARBA00023015"/>
    </source>
</evidence>
<proteinExistence type="predicted"/>
<dbReference type="Pfam" id="PF12767">
    <property type="entry name" value="SAGA-Tad1"/>
    <property type="match status" value="1"/>
</dbReference>
<dbReference type="EMBL" id="BTGC01000008">
    <property type="protein sequence ID" value="GMM52743.1"/>
    <property type="molecule type" value="Genomic_DNA"/>
</dbReference>
<dbReference type="PANTHER" id="PTHR21277:SF5">
    <property type="entry name" value="TRANSCRIPTIONAL ADAPTER 1"/>
    <property type="match status" value="1"/>
</dbReference>
<reference evidence="6 7" key="1">
    <citation type="journal article" date="2023" name="Elife">
        <title>Identification of key yeast species and microbe-microbe interactions impacting larval growth of Drosophila in the wild.</title>
        <authorList>
            <person name="Mure A."/>
            <person name="Sugiura Y."/>
            <person name="Maeda R."/>
            <person name="Honda K."/>
            <person name="Sakurai N."/>
            <person name="Takahashi Y."/>
            <person name="Watada M."/>
            <person name="Katoh T."/>
            <person name="Gotoh A."/>
            <person name="Gotoh Y."/>
            <person name="Taniguchi I."/>
            <person name="Nakamura K."/>
            <person name="Hayashi T."/>
            <person name="Katayama T."/>
            <person name="Uemura T."/>
            <person name="Hattori Y."/>
        </authorList>
    </citation>
    <scope>NUCLEOTIDE SEQUENCE [LARGE SCALE GENOMIC DNA]</scope>
    <source>
        <strain evidence="6 7">SB-73</strain>
    </source>
</reference>
<dbReference type="CDD" id="cd22933">
    <property type="entry name" value="HFD_HFI1"/>
    <property type="match status" value="1"/>
</dbReference>
<evidence type="ECO:0000256" key="3">
    <source>
        <dbReference type="ARBA" id="ARBA00023163"/>
    </source>
</evidence>
<evidence type="ECO:0000256" key="1">
    <source>
        <dbReference type="ARBA" id="ARBA00004123"/>
    </source>
</evidence>
<keyword evidence="3" id="KW-0804">Transcription</keyword>
<dbReference type="GO" id="GO:0000124">
    <property type="term" value="C:SAGA complex"/>
    <property type="evidence" value="ECO:0007669"/>
    <property type="project" value="UniProtKB-ARBA"/>
</dbReference>
<feature type="compositionally biased region" description="Polar residues" evidence="5">
    <location>
        <begin position="394"/>
        <end position="409"/>
    </location>
</feature>